<evidence type="ECO:0000313" key="4">
    <source>
        <dbReference type="Proteomes" id="UP000078512"/>
    </source>
</evidence>
<organism evidence="3 4">
    <name type="scientific">Linnemannia elongata AG-77</name>
    <dbReference type="NCBI Taxonomy" id="1314771"/>
    <lineage>
        <taxon>Eukaryota</taxon>
        <taxon>Fungi</taxon>
        <taxon>Fungi incertae sedis</taxon>
        <taxon>Mucoromycota</taxon>
        <taxon>Mortierellomycotina</taxon>
        <taxon>Mortierellomycetes</taxon>
        <taxon>Mortierellales</taxon>
        <taxon>Mortierellaceae</taxon>
        <taxon>Linnemannia</taxon>
    </lineage>
</organism>
<feature type="transmembrane region" description="Helical" evidence="2">
    <location>
        <begin position="17"/>
        <end position="38"/>
    </location>
</feature>
<dbReference type="AlphaFoldDB" id="A0A197JN62"/>
<evidence type="ECO:0000256" key="1">
    <source>
        <dbReference type="SAM" id="MobiDB-lite"/>
    </source>
</evidence>
<dbReference type="Proteomes" id="UP000078512">
    <property type="component" value="Unassembled WGS sequence"/>
</dbReference>
<dbReference type="EMBL" id="KV442074">
    <property type="protein sequence ID" value="OAQ25799.1"/>
    <property type="molecule type" value="Genomic_DNA"/>
</dbReference>
<sequence length="137" mass="15260">MADRWISQSSFHALARWLGLLSFVSFLFFYSLILLFFFHVSVLKCRSPFDPFSYSIPRSNKSTKQHKCPAHTQNPYIHPPLSSSISLSLSASSMSLPRVHLGGNNTTLESQTTSSHPTLPSISVPSRPTTLHTSPEV</sequence>
<gene>
    <name evidence="3" type="ORF">K457DRAFT_1598880</name>
</gene>
<keyword evidence="2" id="KW-1133">Transmembrane helix</keyword>
<keyword evidence="4" id="KW-1185">Reference proteome</keyword>
<accession>A0A197JN62</accession>
<protein>
    <submittedName>
        <fullName evidence="3">Uncharacterized protein</fullName>
    </submittedName>
</protein>
<reference evidence="3 4" key="1">
    <citation type="submission" date="2016-05" db="EMBL/GenBank/DDBJ databases">
        <title>Genome sequencing reveals origins of a unique bacterial endosymbiosis in the earliest lineages of terrestrial Fungi.</title>
        <authorList>
            <consortium name="DOE Joint Genome Institute"/>
            <person name="Uehling J."/>
            <person name="Gryganskyi A."/>
            <person name="Hameed K."/>
            <person name="Tschaplinski T."/>
            <person name="Misztal P."/>
            <person name="Wu S."/>
            <person name="Desiro A."/>
            <person name="Vande Pol N."/>
            <person name="Du Z.-Y."/>
            <person name="Zienkiewicz A."/>
            <person name="Zienkiewicz K."/>
            <person name="Morin E."/>
            <person name="Tisserant E."/>
            <person name="Splivallo R."/>
            <person name="Hainaut M."/>
            <person name="Henrissat B."/>
            <person name="Ohm R."/>
            <person name="Kuo A."/>
            <person name="Yan J."/>
            <person name="Lipzen A."/>
            <person name="Nolan M."/>
            <person name="Labutti K."/>
            <person name="Barry K."/>
            <person name="Goldstein A."/>
            <person name="Labbe J."/>
            <person name="Schadt C."/>
            <person name="Tuskan G."/>
            <person name="Grigoriev I."/>
            <person name="Martin F."/>
            <person name="Vilgalys R."/>
            <person name="Bonito G."/>
        </authorList>
    </citation>
    <scope>NUCLEOTIDE SEQUENCE [LARGE SCALE GENOMIC DNA]</scope>
    <source>
        <strain evidence="3 4">AG-77</strain>
    </source>
</reference>
<feature type="compositionally biased region" description="Polar residues" evidence="1">
    <location>
        <begin position="103"/>
        <end position="137"/>
    </location>
</feature>
<evidence type="ECO:0000256" key="2">
    <source>
        <dbReference type="SAM" id="Phobius"/>
    </source>
</evidence>
<feature type="region of interest" description="Disordered" evidence="1">
    <location>
        <begin position="101"/>
        <end position="137"/>
    </location>
</feature>
<evidence type="ECO:0000313" key="3">
    <source>
        <dbReference type="EMBL" id="OAQ25799.1"/>
    </source>
</evidence>
<keyword evidence="2" id="KW-0812">Transmembrane</keyword>
<proteinExistence type="predicted"/>
<keyword evidence="2" id="KW-0472">Membrane</keyword>
<name>A0A197JN62_9FUNG</name>